<dbReference type="SUPFAM" id="SSF53448">
    <property type="entry name" value="Nucleotide-diphospho-sugar transferases"/>
    <property type="match status" value="1"/>
</dbReference>
<dbReference type="PANTHER" id="PTHR45989">
    <property type="entry name" value="TRANSLATION INITIATION FACTOR EIF-2B SUBUNIT GAMMA"/>
    <property type="match status" value="1"/>
</dbReference>
<dbReference type="InterPro" id="IPR051960">
    <property type="entry name" value="eIF2B_gamma"/>
</dbReference>
<keyword evidence="5" id="KW-0648">Protein biosynthesis</keyword>
<gene>
    <name evidence="13" type="primary">LOC107273818</name>
</gene>
<dbReference type="GO" id="GO:0005085">
    <property type="term" value="F:guanyl-nucleotide exchange factor activity"/>
    <property type="evidence" value="ECO:0007669"/>
    <property type="project" value="TreeGrafter"/>
</dbReference>
<evidence type="ECO:0000256" key="9">
    <source>
        <dbReference type="ARBA" id="ARBA00046432"/>
    </source>
</evidence>
<dbReference type="PANTHER" id="PTHR45989:SF1">
    <property type="entry name" value="TRANSLATION INITIATION FACTOR EIF-2B SUBUNIT GAMMA"/>
    <property type="match status" value="1"/>
</dbReference>
<comment type="function">
    <text evidence="8">Acts as a component of the translation initiation factor 2B (eIF2B) complex, which catalyzes the exchange of GDP for GTP on the eukaryotic initiation factor 2 (eIF2) complex gamma subunit. Its guanine nucleotide exchange factor activity is repressed when bound to eIF2 complex phosphorylated on the alpha subunit, thereby limiting the amount of methionyl-initiator methionine tRNA available to the ribosome and consequently global translation is repressed.</text>
</comment>
<feature type="domain" description="Mannose-1-phosphate guanyltransferase C-terminal" evidence="11">
    <location>
        <begin position="381"/>
        <end position="468"/>
    </location>
</feature>
<evidence type="ECO:0000259" key="11">
    <source>
        <dbReference type="Pfam" id="PF25087"/>
    </source>
</evidence>
<evidence type="ECO:0000256" key="8">
    <source>
        <dbReference type="ARBA" id="ARBA00045373"/>
    </source>
</evidence>
<protein>
    <recommendedName>
        <fullName evidence="6">Translation initiation factor eIF2B subunit gamma</fullName>
    </recommendedName>
    <alternativeName>
        <fullName evidence="7">eIF2B GDP-GTP exchange factor subunit gamma</fullName>
    </alternativeName>
</protein>
<dbReference type="CTD" id="36722"/>
<organism evidence="12 13">
    <name type="scientific">Cephus cinctus</name>
    <name type="common">Wheat stem sawfly</name>
    <dbReference type="NCBI Taxonomy" id="211228"/>
    <lineage>
        <taxon>Eukaryota</taxon>
        <taxon>Metazoa</taxon>
        <taxon>Ecdysozoa</taxon>
        <taxon>Arthropoda</taxon>
        <taxon>Hexapoda</taxon>
        <taxon>Insecta</taxon>
        <taxon>Pterygota</taxon>
        <taxon>Neoptera</taxon>
        <taxon>Endopterygota</taxon>
        <taxon>Hymenoptera</taxon>
        <taxon>Cephoidea</taxon>
        <taxon>Cephidae</taxon>
        <taxon>Cephus</taxon>
    </lineage>
</organism>
<evidence type="ECO:0000256" key="3">
    <source>
        <dbReference type="ARBA" id="ARBA00022490"/>
    </source>
</evidence>
<dbReference type="Proteomes" id="UP000694920">
    <property type="component" value="Unplaced"/>
</dbReference>
<name>A0AAJ7W702_CEPCN</name>
<sequence length="480" mass="53675">MSIQPILKKRLRRILVNMVHCTEFQAVVLAGGKGSRMTELTAGRPKCLLPIGNMPMIFYPLRLLERSGFHEAIVVVSESAKYDVAAAVDKLDLEIKLDFVGIPGGEDLGTADSIRLINEKIHVDFVVISCDLITEIDIADILNSYRKHNASITALIVPAPKVPDDFVTPGPKSKQKPETDLIGIDNETGRLVFLASASDFEETINLSRKLLKKHTSFTIHSKWMDAHLYVINKWVLDFLVFNKSFSTLKGELLPYIVAKQLSRPPRQSADDKNTSIVRLDTKEDIYRFAVEKPLDTLIRKMSAFNDHNTDLEEAYHGDVIRCYAHIVTGKFGLRTNTIQMYALANSDLSRSTNSEWWNTLTEGKISVPEISASATVKSTQVENCRIDENAFIDEKTSVKQNHIGPNVVIEPKTRISQSVIMGNVTIKQRCVITNCILCNGCVIQEGSEIKDCLVGAQHIVVADSRHCREVLTDVDRLMEI</sequence>
<keyword evidence="3" id="KW-0963">Cytoplasm</keyword>
<evidence type="ECO:0000256" key="6">
    <source>
        <dbReference type="ARBA" id="ARBA00044196"/>
    </source>
</evidence>
<evidence type="ECO:0000256" key="5">
    <source>
        <dbReference type="ARBA" id="ARBA00022917"/>
    </source>
</evidence>
<evidence type="ECO:0000313" key="12">
    <source>
        <dbReference type="Proteomes" id="UP000694920"/>
    </source>
</evidence>
<dbReference type="GO" id="GO:0003743">
    <property type="term" value="F:translation initiation factor activity"/>
    <property type="evidence" value="ECO:0007669"/>
    <property type="project" value="UniProtKB-KW"/>
</dbReference>
<evidence type="ECO:0000256" key="4">
    <source>
        <dbReference type="ARBA" id="ARBA00022540"/>
    </source>
</evidence>
<feature type="domain" description="Nucleotidyl transferase" evidence="10">
    <location>
        <begin position="26"/>
        <end position="161"/>
    </location>
</feature>
<evidence type="ECO:0000259" key="10">
    <source>
        <dbReference type="Pfam" id="PF00483"/>
    </source>
</evidence>
<dbReference type="GO" id="GO:0005829">
    <property type="term" value="C:cytosol"/>
    <property type="evidence" value="ECO:0007669"/>
    <property type="project" value="UniProtKB-SubCell"/>
</dbReference>
<dbReference type="GO" id="GO:0005851">
    <property type="term" value="C:eukaryotic translation initiation factor 2B complex"/>
    <property type="evidence" value="ECO:0007669"/>
    <property type="project" value="TreeGrafter"/>
</dbReference>
<comment type="subcellular location">
    <subcellularLocation>
        <location evidence="1">Cytoplasm</location>
        <location evidence="1">Cytosol</location>
    </subcellularLocation>
</comment>
<dbReference type="GO" id="GO:0002183">
    <property type="term" value="P:cytoplasmic translational initiation"/>
    <property type="evidence" value="ECO:0007669"/>
    <property type="project" value="TreeGrafter"/>
</dbReference>
<evidence type="ECO:0000313" key="13">
    <source>
        <dbReference type="RefSeq" id="XP_024946926.1"/>
    </source>
</evidence>
<keyword evidence="4 13" id="KW-0396">Initiation factor</keyword>
<accession>A0AAJ7W702</accession>
<evidence type="ECO:0000256" key="2">
    <source>
        <dbReference type="ARBA" id="ARBA00007878"/>
    </source>
</evidence>
<dbReference type="CDD" id="cd04198">
    <property type="entry name" value="eIF-2B_gamma_N"/>
    <property type="match status" value="1"/>
</dbReference>
<dbReference type="GeneID" id="107273818"/>
<dbReference type="KEGG" id="ccin:107273818"/>
<dbReference type="InterPro" id="IPR056729">
    <property type="entry name" value="GMPPB_C"/>
</dbReference>
<evidence type="ECO:0000256" key="7">
    <source>
        <dbReference type="ARBA" id="ARBA00044229"/>
    </source>
</evidence>
<dbReference type="Pfam" id="PF25087">
    <property type="entry name" value="GMPPB_C"/>
    <property type="match status" value="1"/>
</dbReference>
<dbReference type="AlphaFoldDB" id="A0AAJ7W702"/>
<comment type="subunit">
    <text evidence="9">Component of the translation initiation factor 2B (eIF2B) complex which is a heterodecamer of two sets of five different subunits: alpha, beta, gamma, delta and epsilon. Subunits alpha, beta and delta comprise a regulatory subcomplex and subunits epsilon and gamma comprise a catalytic subcomplex. Within the complex, the hexameric regulatory complex resides at the center, with the two heterodimeric catalytic subcomplexes bound on opposite sides.</text>
</comment>
<dbReference type="RefSeq" id="XP_024946926.1">
    <property type="nucleotide sequence ID" value="XM_025091158.1"/>
</dbReference>
<dbReference type="Gene3D" id="2.160.10.10">
    <property type="entry name" value="Hexapeptide repeat proteins"/>
    <property type="match status" value="1"/>
</dbReference>
<dbReference type="Gene3D" id="3.90.550.10">
    <property type="entry name" value="Spore Coat Polysaccharide Biosynthesis Protein SpsA, Chain A"/>
    <property type="match status" value="1"/>
</dbReference>
<dbReference type="Pfam" id="PF00483">
    <property type="entry name" value="NTP_transferase"/>
    <property type="match status" value="1"/>
</dbReference>
<comment type="similarity">
    <text evidence="2">Belongs to the eIF-2B gamma/epsilon subunits family.</text>
</comment>
<reference evidence="13" key="1">
    <citation type="submission" date="2025-08" db="UniProtKB">
        <authorList>
            <consortium name="RefSeq"/>
        </authorList>
    </citation>
    <scope>IDENTIFICATION</scope>
</reference>
<dbReference type="InterPro" id="IPR005835">
    <property type="entry name" value="NTP_transferase_dom"/>
</dbReference>
<proteinExistence type="inferred from homology"/>
<dbReference type="InterPro" id="IPR029044">
    <property type="entry name" value="Nucleotide-diphossugar_trans"/>
</dbReference>
<evidence type="ECO:0000256" key="1">
    <source>
        <dbReference type="ARBA" id="ARBA00004514"/>
    </source>
</evidence>
<keyword evidence="12" id="KW-1185">Reference proteome</keyword>